<keyword evidence="1" id="KW-0812">Transmembrane</keyword>
<evidence type="ECO:0000313" key="3">
    <source>
        <dbReference type="Proteomes" id="UP000471751"/>
    </source>
</evidence>
<dbReference type="AlphaFoldDB" id="A0A6I5RM10"/>
<organism evidence="2 3">
    <name type="scientific">Pseudomonas laurentiana</name>
    <dbReference type="NCBI Taxonomy" id="2364649"/>
    <lineage>
        <taxon>Bacteria</taxon>
        <taxon>Pseudomonadati</taxon>
        <taxon>Pseudomonadota</taxon>
        <taxon>Gammaproteobacteria</taxon>
        <taxon>Pseudomonadales</taxon>
        <taxon>Pseudomonadaceae</taxon>
        <taxon>Pseudomonas</taxon>
    </lineage>
</organism>
<feature type="transmembrane region" description="Helical" evidence="1">
    <location>
        <begin position="42"/>
        <end position="65"/>
    </location>
</feature>
<feature type="transmembrane region" description="Helical" evidence="1">
    <location>
        <begin position="14"/>
        <end position="36"/>
    </location>
</feature>
<sequence>MRVDRRQARLIDALARLGFVVGGLGFVSVLAIITGFNVFNRLWLALLVAILLFTTGCWLTGLACARVSRPSPAAPASSPKKTAAAARRRPHELALLSLITLLFIGGYVATAYLAARSSAAIVATCVANFTRTLAANEQESGLGYLAPPVCRCISQRFLAKNGVIRLALFNSHWLSSTAYLAVTDVEQLACLNRFLKSAHPSPGVISPNGMEDRRP</sequence>
<dbReference type="EMBL" id="JAAHBT010000031">
    <property type="protein sequence ID" value="NES08997.1"/>
    <property type="molecule type" value="Genomic_DNA"/>
</dbReference>
<reference evidence="2 3" key="1">
    <citation type="submission" date="2020-02" db="EMBL/GenBank/DDBJ databases">
        <title>Broccoli isolated Pseudomonas sp.</title>
        <authorList>
            <person name="Fujikawa T."/>
            <person name="Sawada H."/>
        </authorList>
    </citation>
    <scope>NUCLEOTIDE SEQUENCE [LARGE SCALE GENOMIC DNA]</scope>
    <source>
        <strain evidence="2 3">JCM 32154</strain>
    </source>
</reference>
<protein>
    <submittedName>
        <fullName evidence="2">Uncharacterized protein</fullName>
    </submittedName>
</protein>
<dbReference type="RefSeq" id="WP_163932570.1">
    <property type="nucleotide sequence ID" value="NZ_BMQU01000016.1"/>
</dbReference>
<keyword evidence="1" id="KW-1133">Transmembrane helix</keyword>
<feature type="transmembrane region" description="Helical" evidence="1">
    <location>
        <begin position="93"/>
        <end position="115"/>
    </location>
</feature>
<evidence type="ECO:0000313" key="2">
    <source>
        <dbReference type="EMBL" id="NES08997.1"/>
    </source>
</evidence>
<evidence type="ECO:0000256" key="1">
    <source>
        <dbReference type="SAM" id="Phobius"/>
    </source>
</evidence>
<keyword evidence="3" id="KW-1185">Reference proteome</keyword>
<dbReference type="Proteomes" id="UP000471751">
    <property type="component" value="Unassembled WGS sequence"/>
</dbReference>
<keyword evidence="1" id="KW-0472">Membrane</keyword>
<accession>A0A6I5RM10</accession>
<comment type="caution">
    <text evidence="2">The sequence shown here is derived from an EMBL/GenBank/DDBJ whole genome shotgun (WGS) entry which is preliminary data.</text>
</comment>
<name>A0A6I5RM10_9PSED</name>
<gene>
    <name evidence="2" type="ORF">G3O07_03445</name>
</gene>
<proteinExistence type="predicted"/>